<dbReference type="PROSITE" id="PS00134">
    <property type="entry name" value="TRYPSIN_HIS"/>
    <property type="match status" value="1"/>
</dbReference>
<keyword evidence="2" id="KW-1015">Disulfide bond</keyword>
<proteinExistence type="inferred from homology"/>
<keyword evidence="7" id="KW-1185">Reference proteome</keyword>
<evidence type="ECO:0000313" key="7">
    <source>
        <dbReference type="Proteomes" id="UP000239494"/>
    </source>
</evidence>
<accession>A0A2T0THT6</accession>
<dbReference type="PROSITE" id="PS00135">
    <property type="entry name" value="TRYPSIN_SER"/>
    <property type="match status" value="1"/>
</dbReference>
<name>A0A2T0THT6_9PSEU</name>
<dbReference type="RefSeq" id="WP_106186757.1">
    <property type="nucleotide sequence ID" value="NZ_PVTF01000002.1"/>
</dbReference>
<dbReference type="InterPro" id="IPR050430">
    <property type="entry name" value="Peptidase_S1"/>
</dbReference>
<sequence length="264" mass="27950">MRSLARRLLPTLAGVVLLTATGSPPASAIHDGYEAPFPLHRFMVSLRFADAPDDHFCGGTLLAPDIVLTAAHCVAEAGDSGVVAVVGKDVADWPRARKVPVVAQRIPADYDLSVDNRADVAVVRLAERQSAPTVRLARDEPSARDRVVTVGWGYTDAPPGYGSLPKSLRGAAMSVDRDSACGADVMWNPPSYGATSICAKANRAAVNFGDSGGPLLVVDGRDGVRQVGVVSLFSDDPGKRYASFTSVAVESRWIADAVRSLRRR</sequence>
<dbReference type="Gene3D" id="2.40.10.10">
    <property type="entry name" value="Trypsin-like serine proteases"/>
    <property type="match status" value="1"/>
</dbReference>
<comment type="similarity">
    <text evidence="1">Belongs to the peptidase S1 family.</text>
</comment>
<dbReference type="Pfam" id="PF00089">
    <property type="entry name" value="Trypsin"/>
    <property type="match status" value="1"/>
</dbReference>
<dbReference type="InterPro" id="IPR043504">
    <property type="entry name" value="Peptidase_S1_PA_chymotrypsin"/>
</dbReference>
<keyword evidence="4" id="KW-0732">Signal</keyword>
<dbReference type="PANTHER" id="PTHR24276:SF98">
    <property type="entry name" value="FI18310P1-RELATED"/>
    <property type="match status" value="1"/>
</dbReference>
<dbReference type="SMART" id="SM00020">
    <property type="entry name" value="Tryp_SPc"/>
    <property type="match status" value="1"/>
</dbReference>
<keyword evidence="3" id="KW-0720">Serine protease</keyword>
<evidence type="ECO:0000256" key="3">
    <source>
        <dbReference type="RuleBase" id="RU363034"/>
    </source>
</evidence>
<dbReference type="PROSITE" id="PS50240">
    <property type="entry name" value="TRYPSIN_DOM"/>
    <property type="match status" value="1"/>
</dbReference>
<organism evidence="6 7">
    <name type="scientific">Umezawaea tangerina</name>
    <dbReference type="NCBI Taxonomy" id="84725"/>
    <lineage>
        <taxon>Bacteria</taxon>
        <taxon>Bacillati</taxon>
        <taxon>Actinomycetota</taxon>
        <taxon>Actinomycetes</taxon>
        <taxon>Pseudonocardiales</taxon>
        <taxon>Pseudonocardiaceae</taxon>
        <taxon>Umezawaea</taxon>
    </lineage>
</organism>
<dbReference type="InterPro" id="IPR033116">
    <property type="entry name" value="TRYPSIN_SER"/>
</dbReference>
<dbReference type="InterPro" id="IPR009003">
    <property type="entry name" value="Peptidase_S1_PA"/>
</dbReference>
<keyword evidence="3" id="KW-0378">Hydrolase</keyword>
<dbReference type="PRINTS" id="PR00722">
    <property type="entry name" value="CHYMOTRYPSIN"/>
</dbReference>
<dbReference type="GO" id="GO:0006508">
    <property type="term" value="P:proteolysis"/>
    <property type="evidence" value="ECO:0007669"/>
    <property type="project" value="UniProtKB-KW"/>
</dbReference>
<feature type="chain" id="PRO_5015554334" evidence="4">
    <location>
        <begin position="29"/>
        <end position="264"/>
    </location>
</feature>
<dbReference type="InterPro" id="IPR001254">
    <property type="entry name" value="Trypsin_dom"/>
</dbReference>
<dbReference type="Proteomes" id="UP000239494">
    <property type="component" value="Unassembled WGS sequence"/>
</dbReference>
<gene>
    <name evidence="6" type="ORF">CLV43_102805</name>
</gene>
<evidence type="ECO:0000256" key="2">
    <source>
        <dbReference type="ARBA" id="ARBA00023157"/>
    </source>
</evidence>
<dbReference type="InterPro" id="IPR018114">
    <property type="entry name" value="TRYPSIN_HIS"/>
</dbReference>
<protein>
    <submittedName>
        <fullName evidence="6">Trypsin</fullName>
    </submittedName>
</protein>
<evidence type="ECO:0000259" key="5">
    <source>
        <dbReference type="PROSITE" id="PS50240"/>
    </source>
</evidence>
<dbReference type="PANTHER" id="PTHR24276">
    <property type="entry name" value="POLYSERASE-RELATED"/>
    <property type="match status" value="1"/>
</dbReference>
<reference evidence="6 7" key="1">
    <citation type="submission" date="2018-03" db="EMBL/GenBank/DDBJ databases">
        <title>Genomic Encyclopedia of Archaeal and Bacterial Type Strains, Phase II (KMG-II): from individual species to whole genera.</title>
        <authorList>
            <person name="Goeker M."/>
        </authorList>
    </citation>
    <scope>NUCLEOTIDE SEQUENCE [LARGE SCALE GENOMIC DNA]</scope>
    <source>
        <strain evidence="6 7">DSM 44720</strain>
    </source>
</reference>
<dbReference type="InterPro" id="IPR001314">
    <property type="entry name" value="Peptidase_S1A"/>
</dbReference>
<dbReference type="SUPFAM" id="SSF50494">
    <property type="entry name" value="Trypsin-like serine proteases"/>
    <property type="match status" value="1"/>
</dbReference>
<comment type="caution">
    <text evidence="6">The sequence shown here is derived from an EMBL/GenBank/DDBJ whole genome shotgun (WGS) entry which is preliminary data.</text>
</comment>
<evidence type="ECO:0000256" key="4">
    <source>
        <dbReference type="SAM" id="SignalP"/>
    </source>
</evidence>
<feature type="domain" description="Peptidase S1" evidence="5">
    <location>
        <begin position="29"/>
        <end position="259"/>
    </location>
</feature>
<dbReference type="OrthoDB" id="3657335at2"/>
<dbReference type="GO" id="GO:0004252">
    <property type="term" value="F:serine-type endopeptidase activity"/>
    <property type="evidence" value="ECO:0007669"/>
    <property type="project" value="InterPro"/>
</dbReference>
<keyword evidence="3" id="KW-0645">Protease</keyword>
<dbReference type="AlphaFoldDB" id="A0A2T0THT6"/>
<feature type="signal peptide" evidence="4">
    <location>
        <begin position="1"/>
        <end position="28"/>
    </location>
</feature>
<evidence type="ECO:0000313" key="6">
    <source>
        <dbReference type="EMBL" id="PRY45240.1"/>
    </source>
</evidence>
<evidence type="ECO:0000256" key="1">
    <source>
        <dbReference type="ARBA" id="ARBA00007664"/>
    </source>
</evidence>
<dbReference type="EMBL" id="PVTF01000002">
    <property type="protein sequence ID" value="PRY45240.1"/>
    <property type="molecule type" value="Genomic_DNA"/>
</dbReference>